<keyword evidence="2 6" id="KW-0812">Transmembrane</keyword>
<feature type="transmembrane region" description="Helical" evidence="6">
    <location>
        <begin position="196"/>
        <end position="215"/>
    </location>
</feature>
<sequence length="572" mass="63867">MATGFSHEEELELEQRELAELYNAELIPGTEIMRDLPDVRFIRGSNGQVLVPQPHNHPNDPLNWTIFWKLITVVGVMLVTMISAFGPLSISPQVDYYMEEWDRSLADVLQFSGVCILVLGFSNFLWIPIATRFGRRPALLLSTLLGIGANIWRARATSYQSFIGASAVHGVAAGPSETFGPLMIADVIFLHDRGRYMGIYLWGYMGMLMIGPTVAGRMTELYGWRSFWWLNTALYAFLLVFLMIVPETKWNRNAPDDFYTGGEKASGPASSDEQRSQNPSNNKTEVDVMDAPNKEDFPSPVDESARSADPAAIEHHDTYLGKGKPCRDQFSFYPKVARGYDEDIKRLILVPFELFAYPIVEWAAFVYSFSASSFLVVNLTAAQVFSAEPYNMTAGQIGYLNFGTWVGACFGLVTSGPLSDWLSMRATTRNNGIREPEMRLPTIIPYTLLLIVGSTIVAVGYENQWRWEVIVIVGYAFLGAQTASLPTIALTYAIDSYKPAAGDILLNVTINKNLWGYGVSKFLTSWILSSGFVPPIITILALNIAVMLPGIPLYFYGKKVRKWSKNSHLHKM</sequence>
<feature type="domain" description="Major facilitator superfamily (MFS) profile" evidence="7">
    <location>
        <begin position="72"/>
        <end position="561"/>
    </location>
</feature>
<evidence type="ECO:0000313" key="8">
    <source>
        <dbReference type="EMBL" id="KAK7204562.1"/>
    </source>
</evidence>
<evidence type="ECO:0000313" key="9">
    <source>
        <dbReference type="Proteomes" id="UP001498771"/>
    </source>
</evidence>
<gene>
    <name evidence="8" type="ORF">BZA70DRAFT_281131</name>
</gene>
<keyword evidence="4 6" id="KW-0472">Membrane</keyword>
<dbReference type="PROSITE" id="PS50850">
    <property type="entry name" value="MFS"/>
    <property type="match status" value="1"/>
</dbReference>
<organism evidence="8 9">
    <name type="scientific">Myxozyma melibiosi</name>
    <dbReference type="NCBI Taxonomy" id="54550"/>
    <lineage>
        <taxon>Eukaryota</taxon>
        <taxon>Fungi</taxon>
        <taxon>Dikarya</taxon>
        <taxon>Ascomycota</taxon>
        <taxon>Saccharomycotina</taxon>
        <taxon>Lipomycetes</taxon>
        <taxon>Lipomycetales</taxon>
        <taxon>Lipomycetaceae</taxon>
        <taxon>Myxozyma</taxon>
    </lineage>
</organism>
<feature type="transmembrane region" description="Helical" evidence="6">
    <location>
        <begin position="227"/>
        <end position="245"/>
    </location>
</feature>
<feature type="transmembrane region" description="Helical" evidence="6">
    <location>
        <begin position="108"/>
        <end position="126"/>
    </location>
</feature>
<feature type="transmembrane region" description="Helical" evidence="6">
    <location>
        <begin position="539"/>
        <end position="557"/>
    </location>
</feature>
<feature type="compositionally biased region" description="Polar residues" evidence="5">
    <location>
        <begin position="268"/>
        <end position="283"/>
    </location>
</feature>
<dbReference type="RefSeq" id="XP_064767595.1">
    <property type="nucleotide sequence ID" value="XM_064913073.1"/>
</dbReference>
<evidence type="ECO:0000256" key="2">
    <source>
        <dbReference type="ARBA" id="ARBA00022692"/>
    </source>
</evidence>
<keyword evidence="3 6" id="KW-1133">Transmembrane helix</keyword>
<dbReference type="PANTHER" id="PTHR23502:SF149">
    <property type="entry name" value="TRANSPORTER, PUTATIVE-RELATED"/>
    <property type="match status" value="1"/>
</dbReference>
<feature type="region of interest" description="Disordered" evidence="5">
    <location>
        <begin position="261"/>
        <end position="308"/>
    </location>
</feature>
<evidence type="ECO:0000259" key="7">
    <source>
        <dbReference type="PROSITE" id="PS50850"/>
    </source>
</evidence>
<feature type="transmembrane region" description="Helical" evidence="6">
    <location>
        <begin position="138"/>
        <end position="156"/>
    </location>
</feature>
<feature type="transmembrane region" description="Helical" evidence="6">
    <location>
        <begin position="467"/>
        <end position="493"/>
    </location>
</feature>
<feature type="transmembrane region" description="Helical" evidence="6">
    <location>
        <begin position="354"/>
        <end position="377"/>
    </location>
</feature>
<proteinExistence type="predicted"/>
<reference evidence="8 9" key="1">
    <citation type="submission" date="2024-03" db="EMBL/GenBank/DDBJ databases">
        <title>Genome-scale model development and genomic sequencing of the oleaginous clade Lipomyces.</title>
        <authorList>
            <consortium name="Lawrence Berkeley National Laboratory"/>
            <person name="Czajka J.J."/>
            <person name="Han Y."/>
            <person name="Kim J."/>
            <person name="Mondo S.J."/>
            <person name="Hofstad B.A."/>
            <person name="Robles A."/>
            <person name="Haridas S."/>
            <person name="Riley R."/>
            <person name="LaButti K."/>
            <person name="Pangilinan J."/>
            <person name="Andreopoulos W."/>
            <person name="Lipzen A."/>
            <person name="Yan J."/>
            <person name="Wang M."/>
            <person name="Ng V."/>
            <person name="Grigoriev I.V."/>
            <person name="Spatafora J.W."/>
            <person name="Magnuson J.K."/>
            <person name="Baker S.E."/>
            <person name="Pomraning K.R."/>
        </authorList>
    </citation>
    <scope>NUCLEOTIDE SEQUENCE [LARGE SCALE GENOMIC DNA]</scope>
    <source>
        <strain evidence="8 9">Phaff 52-87</strain>
    </source>
</reference>
<dbReference type="Gene3D" id="1.20.1250.20">
    <property type="entry name" value="MFS general substrate transporter like domains"/>
    <property type="match status" value="1"/>
</dbReference>
<dbReference type="PANTHER" id="PTHR23502">
    <property type="entry name" value="MAJOR FACILITATOR SUPERFAMILY"/>
    <property type="match status" value="1"/>
</dbReference>
<dbReference type="InterPro" id="IPR036259">
    <property type="entry name" value="MFS_trans_sf"/>
</dbReference>
<protein>
    <submittedName>
        <fullName evidence="8">MFS transporter-like protein</fullName>
    </submittedName>
</protein>
<keyword evidence="9" id="KW-1185">Reference proteome</keyword>
<comment type="caution">
    <text evidence="8">The sequence shown here is derived from an EMBL/GenBank/DDBJ whole genome shotgun (WGS) entry which is preliminary data.</text>
</comment>
<dbReference type="Proteomes" id="UP001498771">
    <property type="component" value="Unassembled WGS sequence"/>
</dbReference>
<feature type="transmembrane region" description="Helical" evidence="6">
    <location>
        <begin position="397"/>
        <end position="422"/>
    </location>
</feature>
<feature type="transmembrane region" description="Helical" evidence="6">
    <location>
        <begin position="443"/>
        <end position="461"/>
    </location>
</feature>
<dbReference type="InterPro" id="IPR011701">
    <property type="entry name" value="MFS"/>
</dbReference>
<dbReference type="InterPro" id="IPR020846">
    <property type="entry name" value="MFS_dom"/>
</dbReference>
<name>A0ABR1F3Z4_9ASCO</name>
<accession>A0ABR1F3Z4</accession>
<dbReference type="EMBL" id="JBBJBU010000008">
    <property type="protein sequence ID" value="KAK7204562.1"/>
    <property type="molecule type" value="Genomic_DNA"/>
</dbReference>
<evidence type="ECO:0000256" key="3">
    <source>
        <dbReference type="ARBA" id="ARBA00022989"/>
    </source>
</evidence>
<evidence type="ECO:0000256" key="6">
    <source>
        <dbReference type="SAM" id="Phobius"/>
    </source>
</evidence>
<comment type="subcellular location">
    <subcellularLocation>
        <location evidence="1">Membrane</location>
        <topology evidence="1">Multi-pass membrane protein</topology>
    </subcellularLocation>
</comment>
<dbReference type="SUPFAM" id="SSF103473">
    <property type="entry name" value="MFS general substrate transporter"/>
    <property type="match status" value="1"/>
</dbReference>
<dbReference type="Pfam" id="PF07690">
    <property type="entry name" value="MFS_1"/>
    <property type="match status" value="1"/>
</dbReference>
<evidence type="ECO:0000256" key="4">
    <source>
        <dbReference type="ARBA" id="ARBA00023136"/>
    </source>
</evidence>
<feature type="transmembrane region" description="Helical" evidence="6">
    <location>
        <begin position="66"/>
        <end position="88"/>
    </location>
</feature>
<evidence type="ECO:0000256" key="5">
    <source>
        <dbReference type="SAM" id="MobiDB-lite"/>
    </source>
</evidence>
<dbReference type="GeneID" id="90038585"/>
<evidence type="ECO:0000256" key="1">
    <source>
        <dbReference type="ARBA" id="ARBA00004141"/>
    </source>
</evidence>